<feature type="compositionally biased region" description="Basic residues" evidence="1">
    <location>
        <begin position="1"/>
        <end position="12"/>
    </location>
</feature>
<name>A0A2N9EQW9_FAGSY</name>
<dbReference type="AlphaFoldDB" id="A0A2N9EQW9"/>
<dbReference type="InterPro" id="IPR019557">
    <property type="entry name" value="AminoTfrase-like_pln_mobile"/>
</dbReference>
<evidence type="ECO:0000259" key="2">
    <source>
        <dbReference type="Pfam" id="PF10536"/>
    </source>
</evidence>
<evidence type="ECO:0000313" key="3">
    <source>
        <dbReference type="EMBL" id="SPC77101.1"/>
    </source>
</evidence>
<dbReference type="PANTHER" id="PTHR46033:SF80">
    <property type="entry name" value="PROTEIN MAIN-LIKE 2-LIKE"/>
    <property type="match status" value="1"/>
</dbReference>
<feature type="compositionally biased region" description="Polar residues" evidence="1">
    <location>
        <begin position="783"/>
        <end position="794"/>
    </location>
</feature>
<proteinExistence type="predicted"/>
<dbReference type="GO" id="GO:0010073">
    <property type="term" value="P:meristem maintenance"/>
    <property type="evidence" value="ECO:0007669"/>
    <property type="project" value="InterPro"/>
</dbReference>
<feature type="region of interest" description="Disordered" evidence="1">
    <location>
        <begin position="531"/>
        <end position="603"/>
    </location>
</feature>
<feature type="region of interest" description="Disordered" evidence="1">
    <location>
        <begin position="742"/>
        <end position="812"/>
    </location>
</feature>
<protein>
    <recommendedName>
        <fullName evidence="2">Aminotransferase-like plant mobile domain-containing protein</fullName>
    </recommendedName>
</protein>
<dbReference type="EMBL" id="OIVN01000252">
    <property type="protein sequence ID" value="SPC77101.1"/>
    <property type="molecule type" value="Genomic_DNA"/>
</dbReference>
<accession>A0A2N9EQW9</accession>
<feature type="compositionally biased region" description="Polar residues" evidence="1">
    <location>
        <begin position="742"/>
        <end position="757"/>
    </location>
</feature>
<organism evidence="3">
    <name type="scientific">Fagus sylvatica</name>
    <name type="common">Beechnut</name>
    <dbReference type="NCBI Taxonomy" id="28930"/>
    <lineage>
        <taxon>Eukaryota</taxon>
        <taxon>Viridiplantae</taxon>
        <taxon>Streptophyta</taxon>
        <taxon>Embryophyta</taxon>
        <taxon>Tracheophyta</taxon>
        <taxon>Spermatophyta</taxon>
        <taxon>Magnoliopsida</taxon>
        <taxon>eudicotyledons</taxon>
        <taxon>Gunneridae</taxon>
        <taxon>Pentapetalae</taxon>
        <taxon>rosids</taxon>
        <taxon>fabids</taxon>
        <taxon>Fagales</taxon>
        <taxon>Fagaceae</taxon>
        <taxon>Fagus</taxon>
    </lineage>
</organism>
<feature type="region of interest" description="Disordered" evidence="1">
    <location>
        <begin position="700"/>
        <end position="722"/>
    </location>
</feature>
<feature type="region of interest" description="Disordered" evidence="1">
    <location>
        <begin position="1"/>
        <end position="57"/>
    </location>
</feature>
<dbReference type="Pfam" id="PF10536">
    <property type="entry name" value="PMD"/>
    <property type="match status" value="1"/>
</dbReference>
<evidence type="ECO:0000256" key="1">
    <source>
        <dbReference type="SAM" id="MobiDB-lite"/>
    </source>
</evidence>
<dbReference type="InterPro" id="IPR044824">
    <property type="entry name" value="MAIN-like"/>
</dbReference>
<dbReference type="PANTHER" id="PTHR46033">
    <property type="entry name" value="PROTEIN MAIN-LIKE 2"/>
    <property type="match status" value="1"/>
</dbReference>
<feature type="domain" description="Aminotransferase-like plant mobile" evidence="2">
    <location>
        <begin position="133"/>
        <end position="435"/>
    </location>
</feature>
<sequence>MASSSKKTRRGRGGTFSGEGGPSVARGAAARVAEDSSDSFGSGSRSPEPLGDVLGRPTMDPWYRSGERISFCPGEPPTTAAGLGVIQRNEMLAVPLVFDFQCSRAIEWADWIDLELADRGFCDRLEQVGVLRSILISRCSNMYRDTEALRQLVRRWCPSTHTFFFAHGEMTVILEDVENHWLLPILGDQGPVDLVLSPEELEIESALADYIGRKNIALGTQAARFKPWMEHFNRETDPLIRRATFVAYWLSKCVFGEHPAYSIKPLYFPLAVKIAAGVCFPLAPLLLGQIYTQLDLLHAEELAGASCHIVTTAFNSSIVHTFLWEHALEYIKKGSKFYDHSLIPFLDSESKVCWRPYGVSHRGFVYESVMSGFSNIEAQDYTLIAGDMASLTYLSAATNAGWLPVLSFDGLRFTVYSAHRVRKQFGFDQEIPAVMGVAAGEIPTINPFLRTMAFAYWSGVALRVIIPSGDRIGVYTTGMSNYWRGLMAAMVEFRNSGRGDISHLLESYTSPLPHPRLFMATNTMTTYANRQSLDHPHVAAPGKVPSSRGRRTASAGTPAAKGKQSSKSKKREAPSKDSPAQASKRMKTTAGRVSKEVLVPKTAVQDPLPAGEIAAQGVSAPSKQRADTVARVPIEIPDDLSSSSSSSDKDDPSGAAAEEIESEDTETAAAETVSGADDFAADISSADIGSIDTDAILKAASDSDSTASANKPKSAEGIAEEHMTVGVVTSAERVVETTPIAITSSGGTVQGDLSGSGSHVDPSLLDSSPSTRQYVRRARRGSLVSTDSKRTASVTVRVPTPSSPFRESGGTAPTPIIIAAAVSAAATIQESETAPAVVGEVPGNEEVPAHIPEVPEGNIFVESISIDENLVIDVDFNADMTHVEHAEVVASEEPIQADVTPGSGVPVIEEELAQGLVDDIDMGDAHDSYDEVLVETEDHMAGAQVADMKVTAPMAAHVRPTKTVGSGNETVAEEERRLQTAAVESAVRGQPGLLSAARSATLGSSVLADMDAFFRVFDLTSFSSRHAEHFWTFDDVKADFEIFRVPRGGIRFLKALWHTRLEDITEVHILEWKAVVQEAIEGGFKFGFILDYLRRLAHDIFSRRVLAELRVAEARVAALRDALNTVAPNPWDLASARRVSAETHAESALQGLLS</sequence>
<feature type="compositionally biased region" description="Low complexity" evidence="1">
    <location>
        <begin position="700"/>
        <end position="709"/>
    </location>
</feature>
<gene>
    <name evidence="3" type="ORF">FSB_LOCUS4983</name>
</gene>
<feature type="region of interest" description="Disordered" evidence="1">
    <location>
        <begin position="634"/>
        <end position="674"/>
    </location>
</feature>
<reference evidence="3" key="1">
    <citation type="submission" date="2018-02" db="EMBL/GenBank/DDBJ databases">
        <authorList>
            <person name="Cohen D.B."/>
            <person name="Kent A.D."/>
        </authorList>
    </citation>
    <scope>NUCLEOTIDE SEQUENCE</scope>
</reference>